<protein>
    <submittedName>
        <fullName evidence="2">Uncharacterized protein</fullName>
    </submittedName>
</protein>
<dbReference type="RefSeq" id="WP_183164754.1">
    <property type="nucleotide sequence ID" value="NZ_JACHXI010000001.1"/>
</dbReference>
<reference evidence="2 3" key="1">
    <citation type="submission" date="2020-08" db="EMBL/GenBank/DDBJ databases">
        <title>Genomic Encyclopedia of Type Strains, Phase III (KMG-III): the genomes of soil and plant-associated and newly described type strains.</title>
        <authorList>
            <person name="Whitman W."/>
        </authorList>
    </citation>
    <scope>NUCLEOTIDE SEQUENCE [LARGE SCALE GENOMIC DNA]</scope>
    <source>
        <strain evidence="2 3">CECT 4462</strain>
    </source>
</reference>
<feature type="transmembrane region" description="Helical" evidence="1">
    <location>
        <begin position="18"/>
        <end position="37"/>
    </location>
</feature>
<proteinExistence type="predicted"/>
<keyword evidence="3" id="KW-1185">Reference proteome</keyword>
<keyword evidence="1" id="KW-0812">Transmembrane</keyword>
<name>A0A839SZQ4_AZOMA</name>
<dbReference type="NCBIfam" id="NF045611">
    <property type="entry name" value="small_CydP"/>
    <property type="match status" value="1"/>
</dbReference>
<organism evidence="2 3">
    <name type="scientific">Azomonas macrocytogenes</name>
    <name type="common">Azotobacter macrocytogenes</name>
    <dbReference type="NCBI Taxonomy" id="69962"/>
    <lineage>
        <taxon>Bacteria</taxon>
        <taxon>Pseudomonadati</taxon>
        <taxon>Pseudomonadota</taxon>
        <taxon>Gammaproteobacteria</taxon>
        <taxon>Pseudomonadales</taxon>
        <taxon>Pseudomonadaceae</taxon>
        <taxon>Azomonas</taxon>
    </lineage>
</organism>
<dbReference type="InterPro" id="IPR054636">
    <property type="entry name" value="CydP"/>
</dbReference>
<keyword evidence="1" id="KW-0472">Membrane</keyword>
<evidence type="ECO:0000313" key="2">
    <source>
        <dbReference type="EMBL" id="MBB3101760.1"/>
    </source>
</evidence>
<dbReference type="AlphaFoldDB" id="A0A839SZQ4"/>
<sequence length="74" mass="8357">MSKPSTTSHWRIPLVRELAIVLAIKLVILIAIKMIWFTEPTSPVNGSVRVNERLLGTIEPQSQPLRVDDEEPPK</sequence>
<accession>A0A839SZQ4</accession>
<dbReference type="EMBL" id="JACHXI010000001">
    <property type="protein sequence ID" value="MBB3101760.1"/>
    <property type="molecule type" value="Genomic_DNA"/>
</dbReference>
<gene>
    <name evidence="2" type="ORF">FHR87_000120</name>
</gene>
<comment type="caution">
    <text evidence="2">The sequence shown here is derived from an EMBL/GenBank/DDBJ whole genome shotgun (WGS) entry which is preliminary data.</text>
</comment>
<evidence type="ECO:0000256" key="1">
    <source>
        <dbReference type="SAM" id="Phobius"/>
    </source>
</evidence>
<keyword evidence="1" id="KW-1133">Transmembrane helix</keyword>
<evidence type="ECO:0000313" key="3">
    <source>
        <dbReference type="Proteomes" id="UP000549250"/>
    </source>
</evidence>
<dbReference type="Proteomes" id="UP000549250">
    <property type="component" value="Unassembled WGS sequence"/>
</dbReference>